<keyword evidence="1" id="KW-0812">Transmembrane</keyword>
<evidence type="ECO:0000313" key="3">
    <source>
        <dbReference type="Proteomes" id="UP000002045"/>
    </source>
</evidence>
<dbReference type="STRING" id="406818.XBJ1_0160"/>
<organism evidence="2 3">
    <name type="scientific">Xenorhabdus bovienii (strain SS-2004)</name>
    <name type="common">Xenorhabdus nematophila subsp. bovienii</name>
    <dbReference type="NCBI Taxonomy" id="406818"/>
    <lineage>
        <taxon>Bacteria</taxon>
        <taxon>Pseudomonadati</taxon>
        <taxon>Pseudomonadota</taxon>
        <taxon>Gammaproteobacteria</taxon>
        <taxon>Enterobacterales</taxon>
        <taxon>Morganellaceae</taxon>
        <taxon>Xenorhabdus</taxon>
    </lineage>
</organism>
<dbReference type="HOGENOM" id="CLU_3105404_0_0_6"/>
<evidence type="ECO:0000256" key="1">
    <source>
        <dbReference type="SAM" id="Phobius"/>
    </source>
</evidence>
<dbReference type="KEGG" id="xbo:XBJ1_0160"/>
<name>D3UYD3_XENBS</name>
<dbReference type="Proteomes" id="UP000002045">
    <property type="component" value="Chromosome"/>
</dbReference>
<keyword evidence="1" id="KW-1133">Transmembrane helix</keyword>
<evidence type="ECO:0000313" key="2">
    <source>
        <dbReference type="EMBL" id="CBJ79311.1"/>
    </source>
</evidence>
<accession>D3UYD3</accession>
<feature type="transmembrane region" description="Helical" evidence="1">
    <location>
        <begin position="25"/>
        <end position="49"/>
    </location>
</feature>
<dbReference type="AlphaFoldDB" id="D3UYD3"/>
<sequence>MATVEVKCRFCNQTKAVKKYGKGKGVTSVIVAFPVIALSNWIILIAPAMPG</sequence>
<proteinExistence type="predicted"/>
<protein>
    <submittedName>
        <fullName evidence="2">Uncharacterized protein</fullName>
    </submittedName>
</protein>
<dbReference type="EMBL" id="FN667741">
    <property type="protein sequence ID" value="CBJ79311.1"/>
    <property type="molecule type" value="Genomic_DNA"/>
</dbReference>
<gene>
    <name evidence="2" type="ordered locus">XBJ1_0160</name>
</gene>
<keyword evidence="1" id="KW-0472">Membrane</keyword>
<reference evidence="2" key="1">
    <citation type="journal article" date="2011" name="PLoS ONE">
        <title>The entomopathogenic bacterial endosymbionts xenorhabdus and photorhabdus: convergent lifestyles from divergent genomes.</title>
        <authorList>
            <person name="Chaston J.M."/>
            <person name="Suen G."/>
            <person name="Tucker S.L."/>
            <person name="Andersen A.W."/>
            <person name="Bhasin A."/>
            <person name="Bode E."/>
            <person name="Bode H.B."/>
            <person name="Brachmann A.O."/>
            <person name="Cowles C.E."/>
            <person name="Cowles K.N."/>
            <person name="Darby C."/>
            <person name="de Leon L."/>
            <person name="Drace K."/>
            <person name="Du Z."/>
            <person name="Givaudan A."/>
            <person name="Herbert Tran E.E."/>
            <person name="Jewell K.A."/>
            <person name="Knack J.J."/>
            <person name="Krasomil-Osterfeld K.C."/>
            <person name="Kukor R."/>
            <person name="Lanois A."/>
            <person name="Latreille P."/>
            <person name="Leimgruber N.K."/>
            <person name="Lipke C.M."/>
            <person name="Liu R."/>
            <person name="Lu X."/>
            <person name="Martens E.C."/>
            <person name="Marri P.R."/>
            <person name="Medigue C."/>
            <person name="Menard M.L."/>
            <person name="Miller N.M."/>
            <person name="Morales-Soto N."/>
            <person name="Norton S."/>
            <person name="Ogier J.C."/>
            <person name="Orchard S.S."/>
            <person name="Park D."/>
            <person name="Park Y."/>
            <person name="Qurollo B.A."/>
            <person name="Sugar D.R."/>
            <person name="Richards G.R."/>
            <person name="Rouy Z."/>
            <person name="Slominski B."/>
            <person name="Slominski K."/>
            <person name="Snyder H."/>
            <person name="Tjaden B.C."/>
            <person name="van der Hoeven R."/>
            <person name="Welch R.D."/>
            <person name="Wheeler C."/>
            <person name="Xiang B."/>
            <person name="Barbazuk B."/>
            <person name="Gaudriault S."/>
            <person name="Goodner B."/>
            <person name="Slater S.C."/>
            <person name="Forst S."/>
            <person name="Goldman B.S."/>
            <person name="Goodrich-Blair H."/>
        </authorList>
    </citation>
    <scope>NUCLEOTIDE SEQUENCE [LARGE SCALE GENOMIC DNA]</scope>
    <source>
        <strain evidence="2">SS-2004</strain>
    </source>
</reference>